<dbReference type="Proteomes" id="UP000726737">
    <property type="component" value="Unassembled WGS sequence"/>
</dbReference>
<proteinExistence type="predicted"/>
<dbReference type="AlphaFoldDB" id="A0A9P6U196"/>
<feature type="region of interest" description="Disordered" evidence="1">
    <location>
        <begin position="375"/>
        <end position="396"/>
    </location>
</feature>
<dbReference type="OrthoDB" id="2433370at2759"/>
<evidence type="ECO:0000313" key="3">
    <source>
        <dbReference type="Proteomes" id="UP000726737"/>
    </source>
</evidence>
<accession>A0A9P6U196</accession>
<gene>
    <name evidence="2" type="ORF">BG011_004718</name>
</gene>
<evidence type="ECO:0000256" key="1">
    <source>
        <dbReference type="SAM" id="MobiDB-lite"/>
    </source>
</evidence>
<dbReference type="EMBL" id="JAAAJA010000313">
    <property type="protein sequence ID" value="KAG0256161.1"/>
    <property type="molecule type" value="Genomic_DNA"/>
</dbReference>
<protein>
    <submittedName>
        <fullName evidence="2">Uncharacterized protein</fullName>
    </submittedName>
</protein>
<evidence type="ECO:0000313" key="2">
    <source>
        <dbReference type="EMBL" id="KAG0256161.1"/>
    </source>
</evidence>
<comment type="caution">
    <text evidence="2">The sequence shown here is derived from an EMBL/GenBank/DDBJ whole genome shotgun (WGS) entry which is preliminary data.</text>
</comment>
<organism evidence="2 3">
    <name type="scientific">Mortierella polycephala</name>
    <dbReference type="NCBI Taxonomy" id="41804"/>
    <lineage>
        <taxon>Eukaryota</taxon>
        <taxon>Fungi</taxon>
        <taxon>Fungi incertae sedis</taxon>
        <taxon>Mucoromycota</taxon>
        <taxon>Mortierellomycotina</taxon>
        <taxon>Mortierellomycetes</taxon>
        <taxon>Mortierellales</taxon>
        <taxon>Mortierellaceae</taxon>
        <taxon>Mortierella</taxon>
    </lineage>
</organism>
<name>A0A9P6U196_9FUNG</name>
<feature type="region of interest" description="Disordered" evidence="1">
    <location>
        <begin position="437"/>
        <end position="457"/>
    </location>
</feature>
<feature type="compositionally biased region" description="Acidic residues" evidence="1">
    <location>
        <begin position="379"/>
        <end position="389"/>
    </location>
</feature>
<reference evidence="2" key="1">
    <citation type="journal article" date="2020" name="Fungal Divers.">
        <title>Resolving the Mortierellaceae phylogeny through synthesis of multi-gene phylogenetics and phylogenomics.</title>
        <authorList>
            <person name="Vandepol N."/>
            <person name="Liber J."/>
            <person name="Desiro A."/>
            <person name="Na H."/>
            <person name="Kennedy M."/>
            <person name="Barry K."/>
            <person name="Grigoriev I.V."/>
            <person name="Miller A.N."/>
            <person name="O'Donnell K."/>
            <person name="Stajich J.E."/>
            <person name="Bonito G."/>
        </authorList>
    </citation>
    <scope>NUCLEOTIDE SEQUENCE</scope>
    <source>
        <strain evidence="2">KOD948</strain>
    </source>
</reference>
<keyword evidence="3" id="KW-1185">Reference proteome</keyword>
<sequence>MGNCVSKLRRSETHILVVRPPVLGSTLQESETVHPITSTNTTAFIRSIRNITTYVSYNCCSANRQWRNKHLPHLVTEIDIFDFNVFEQPPIFSTGAPGILFFASETSIRDEVRPHAHLIRSLTTSSIESLFDVGPTCVNLECLSLNVDISFYDLDRSAMVLQEWIPRMKTFDGMATVILVDLLIQNVKCLRSVSLQLHAVFDIQAVVQALTELPHLSYLILSGGAYEVIPLAMAPETLTRILRGCQSLKTLALHATISISAAQESVQQQQAESGPSSQRQRNQEQQDPFQCGIEALALWDLGVLDHVSTVARFVYLQEVNLLHMRLEAGPLMRLFGPTAELDLLQVINCTAEPGQTLTEVLGRPLGVFYRHHKVANSNDENDHDNEDNNGQDNGARPRLEFTVKKVIVEHLPLTSVEVLEQTAAFLKSLPGNIQVVPSETMTWEQPGRDERDKKNRP</sequence>
<feature type="compositionally biased region" description="Basic and acidic residues" evidence="1">
    <location>
        <begin position="446"/>
        <end position="457"/>
    </location>
</feature>
<dbReference type="SUPFAM" id="SSF52047">
    <property type="entry name" value="RNI-like"/>
    <property type="match status" value="1"/>
</dbReference>